<evidence type="ECO:0000313" key="2">
    <source>
        <dbReference type="Proteomes" id="UP001362999"/>
    </source>
</evidence>
<comment type="caution">
    <text evidence="1">The sequence shown here is derived from an EMBL/GenBank/DDBJ whole genome shotgun (WGS) entry which is preliminary data.</text>
</comment>
<name>A0AAW0D1S1_9AGAR</name>
<accession>A0AAW0D1S1</accession>
<dbReference type="EMBL" id="JAWWNJ010000011">
    <property type="protein sequence ID" value="KAK7044887.1"/>
    <property type="molecule type" value="Genomic_DNA"/>
</dbReference>
<reference evidence="1 2" key="1">
    <citation type="journal article" date="2024" name="J Genomics">
        <title>Draft genome sequencing and assembly of Favolaschia claudopus CIRM-BRFM 2984 isolated from oak limbs.</title>
        <authorList>
            <person name="Navarro D."/>
            <person name="Drula E."/>
            <person name="Chaduli D."/>
            <person name="Cazenave R."/>
            <person name="Ahrendt S."/>
            <person name="Wang J."/>
            <person name="Lipzen A."/>
            <person name="Daum C."/>
            <person name="Barry K."/>
            <person name="Grigoriev I.V."/>
            <person name="Favel A."/>
            <person name="Rosso M.N."/>
            <person name="Martin F."/>
        </authorList>
    </citation>
    <scope>NUCLEOTIDE SEQUENCE [LARGE SCALE GENOMIC DNA]</scope>
    <source>
        <strain evidence="1 2">CIRM-BRFM 2984</strain>
    </source>
</reference>
<organism evidence="1 2">
    <name type="scientific">Favolaschia claudopus</name>
    <dbReference type="NCBI Taxonomy" id="2862362"/>
    <lineage>
        <taxon>Eukaryota</taxon>
        <taxon>Fungi</taxon>
        <taxon>Dikarya</taxon>
        <taxon>Basidiomycota</taxon>
        <taxon>Agaricomycotina</taxon>
        <taxon>Agaricomycetes</taxon>
        <taxon>Agaricomycetidae</taxon>
        <taxon>Agaricales</taxon>
        <taxon>Marasmiineae</taxon>
        <taxon>Mycenaceae</taxon>
        <taxon>Favolaschia</taxon>
    </lineage>
</organism>
<dbReference type="Proteomes" id="UP001362999">
    <property type="component" value="Unassembled WGS sequence"/>
</dbReference>
<evidence type="ECO:0000313" key="1">
    <source>
        <dbReference type="EMBL" id="KAK7044887.1"/>
    </source>
</evidence>
<sequence>MEYFYACRNLAYTSPPSDSPLESPIHGVVREEEYIETRVQLLNRLKSGQLSNMPGGFPFQHVVLRGAGQSKRGRGHISHDPFEFRQEFQSSSRCTNSRGNLSAYIAFTQEPAPKTGLPPLFLSWAAYLPKLELYSKHVENHSPYTHAPPPKVPACHVRVHSDVMSTVYGTHIESSPRIILCALANSLELGMLITVRAQRQNDGSGQYNIIYVGTDNKGEEGLLFCAGVYSRR</sequence>
<dbReference type="AlphaFoldDB" id="A0AAW0D1S1"/>
<protein>
    <submittedName>
        <fullName evidence="1">Uncharacterized protein</fullName>
    </submittedName>
</protein>
<keyword evidence="2" id="KW-1185">Reference proteome</keyword>
<gene>
    <name evidence="1" type="ORF">R3P38DRAFT_3433143</name>
</gene>
<proteinExistence type="predicted"/>